<proteinExistence type="predicted"/>
<dbReference type="RefSeq" id="WP_231032747.1">
    <property type="nucleotide sequence ID" value="NZ_JAJNGX010000002.1"/>
</dbReference>
<evidence type="ECO:0000259" key="2">
    <source>
        <dbReference type="PROSITE" id="PS50234"/>
    </source>
</evidence>
<gene>
    <name evidence="3" type="ORF">JQX14_03075</name>
</gene>
<evidence type="ECO:0000256" key="1">
    <source>
        <dbReference type="SAM" id="SignalP"/>
    </source>
</evidence>
<reference evidence="3" key="1">
    <citation type="submission" date="2021-01" db="EMBL/GenBank/DDBJ databases">
        <title>Diatom-associated Roseobacters Show Island Model of Population Structure.</title>
        <authorList>
            <person name="Qu L."/>
            <person name="Feng X."/>
            <person name="Chen Y."/>
            <person name="Li L."/>
            <person name="Wang X."/>
            <person name="Hu Z."/>
            <person name="Wang H."/>
            <person name="Luo H."/>
        </authorList>
    </citation>
    <scope>NUCLEOTIDE SEQUENCE</scope>
    <source>
        <strain evidence="3">SM26-45</strain>
    </source>
</reference>
<keyword evidence="1" id="KW-0732">Signal</keyword>
<feature type="domain" description="VWFA" evidence="2">
    <location>
        <begin position="25"/>
        <end position="204"/>
    </location>
</feature>
<name>A0A9Q2NMT1_9RHOB</name>
<evidence type="ECO:0000313" key="4">
    <source>
        <dbReference type="Proteomes" id="UP000809337"/>
    </source>
</evidence>
<feature type="chain" id="PRO_5040408506" evidence="1">
    <location>
        <begin position="21"/>
        <end position="834"/>
    </location>
</feature>
<dbReference type="Proteomes" id="UP000809337">
    <property type="component" value="Unassembled WGS sequence"/>
</dbReference>
<dbReference type="InterPro" id="IPR036465">
    <property type="entry name" value="vWFA_dom_sf"/>
</dbReference>
<dbReference type="AlphaFoldDB" id="A0A9Q2NMT1"/>
<dbReference type="EMBL" id="JAFBWN010000002">
    <property type="protein sequence ID" value="MBM2353506.1"/>
    <property type="molecule type" value="Genomic_DNA"/>
</dbReference>
<evidence type="ECO:0000313" key="3">
    <source>
        <dbReference type="EMBL" id="MBM2353506.1"/>
    </source>
</evidence>
<dbReference type="SUPFAM" id="SSF53300">
    <property type="entry name" value="vWA-like"/>
    <property type="match status" value="1"/>
</dbReference>
<dbReference type="PROSITE" id="PS50234">
    <property type="entry name" value="VWFA"/>
    <property type="match status" value="1"/>
</dbReference>
<dbReference type="SMART" id="SM00327">
    <property type="entry name" value="VWA"/>
    <property type="match status" value="1"/>
</dbReference>
<dbReference type="Pfam" id="PF13519">
    <property type="entry name" value="VWA_2"/>
    <property type="match status" value="1"/>
</dbReference>
<feature type="signal peptide" evidence="1">
    <location>
        <begin position="1"/>
        <end position="20"/>
    </location>
</feature>
<organism evidence="3 4">
    <name type="scientific">Pseudosulfitobacter pseudonitzschiae</name>
    <dbReference type="NCBI Taxonomy" id="1402135"/>
    <lineage>
        <taxon>Bacteria</taxon>
        <taxon>Pseudomonadati</taxon>
        <taxon>Pseudomonadota</taxon>
        <taxon>Alphaproteobacteria</taxon>
        <taxon>Rhodobacterales</taxon>
        <taxon>Roseobacteraceae</taxon>
        <taxon>Pseudosulfitobacter</taxon>
    </lineage>
</organism>
<protein>
    <submittedName>
        <fullName evidence="3">VWA domain-containing protein</fullName>
    </submittedName>
</protein>
<comment type="caution">
    <text evidence="3">The sequence shown here is derived from an EMBL/GenBank/DDBJ whole genome shotgun (WGS) entry which is preliminary data.</text>
</comment>
<accession>A0A9Q2NMT1</accession>
<dbReference type="Gene3D" id="3.40.50.410">
    <property type="entry name" value="von Willebrand factor, type A domain"/>
    <property type="match status" value="1"/>
</dbReference>
<dbReference type="InterPro" id="IPR002035">
    <property type="entry name" value="VWF_A"/>
</dbReference>
<sequence>MIRTAAALLFAHLMFLTASLAEPARTIIVMDGSGSMWGQIDGRAKLEIARETVGEVLGGVPGTQEIGLLAYGHRRKGDCGDIELVVPPAAGTGGQISESVNAMRFLGKTPLSAAVRQAADALRYGEEAATVILITDGLETCEADPCALGRELEESGLAFTAHVIGFGLTQEEGAQVACLAQETGGRYIEARDAADLTRALSQTVSAEPAPPVEPAAPTLTATLEAPDSASIGTMINVGWTAEDVTPFDTITIAKPGDEGYESYVYASWGNPARLQTPGEVGDYELRFVNGDQTVIATRAIAVTPAPVSLTAVDSAVVGQYVPVTWQGPNADYDTLQVQQADGTYLTYAYINDLNPLVLQMPDTPGAYSIVYMLNDQEPLVSRPIAVLPAGSAVQAVPSSLTAPDRVVAGTDFPIGWSGPNAASDSVWLRTPGDAGWINYVYLADGNPVEMRAPDEPGTYELVYKLADVQDLATRELVVVAADAPVPVTISADDGGQFNVIWSGTPAPENTSPVDAWAMNEGVAGRVETTFAPGDYDIIGDAGDQVFAGRITVTADGDNSFVIPLDPARSPAGPDQEGMAAPAPGDPVKVRITQAGDGFAVRWQATPVSGQDSDVLGLDATPEGWNTALDPGRWLIEGFTAGNNTPAYAATLDAGPDTPASVTVPEIVSPTLAPDRLPTDQVAQAQCKGDAPCRFSNIDLGVKGVLMPGWAAAPGLFYETAGGAVADQPTIEFYAGEPLDIAAVLNPRQWDGMLGPCTAIDLGALCAMTEADPAAVALLASSLRAVPQAPAAPAANMSAPQAAAPISGGAPDDIVIPLPDGFDPTAFFAPGLLEN</sequence>